<evidence type="ECO:0000313" key="1">
    <source>
        <dbReference type="EMBL" id="QJC50257.1"/>
    </source>
</evidence>
<dbReference type="EMBL" id="CP051428">
    <property type="protein sequence ID" value="QJC50257.1"/>
    <property type="molecule type" value="Genomic_DNA"/>
</dbReference>
<sequence length="72" mass="8012">MTDRNRSSGRDRRPEAAAGFEGWVYCLDSGRLQPAGEGHYVFRTGFRTCGGIVYPVAVRRRSLRGPHLTLSS</sequence>
<dbReference type="KEGG" id="palr:HGI30_00655"/>
<reference evidence="1 2" key="1">
    <citation type="submission" date="2020-04" db="EMBL/GenBank/DDBJ databases">
        <title>Novel Paenibacillus strain UniB2 isolated from commercial digestive syrup.</title>
        <authorList>
            <person name="Thorat V."/>
            <person name="Kirdat K."/>
            <person name="Tiwarekar B."/>
            <person name="Yadav A."/>
        </authorList>
    </citation>
    <scope>NUCLEOTIDE SEQUENCE [LARGE SCALE GENOMIC DNA]</scope>
    <source>
        <strain evidence="1 2">UniB2</strain>
    </source>
</reference>
<keyword evidence="2" id="KW-1185">Reference proteome</keyword>
<organism evidence="1 2">
    <name type="scientific">Paenibacillus albicereus</name>
    <dbReference type="NCBI Taxonomy" id="2726185"/>
    <lineage>
        <taxon>Bacteria</taxon>
        <taxon>Bacillati</taxon>
        <taxon>Bacillota</taxon>
        <taxon>Bacilli</taxon>
        <taxon>Bacillales</taxon>
        <taxon>Paenibacillaceae</taxon>
        <taxon>Paenibacillus</taxon>
    </lineage>
</organism>
<proteinExistence type="predicted"/>
<evidence type="ECO:0000313" key="2">
    <source>
        <dbReference type="Proteomes" id="UP000502136"/>
    </source>
</evidence>
<gene>
    <name evidence="1" type="ORF">HGI30_00655</name>
</gene>
<dbReference type="RefSeq" id="WP_168905940.1">
    <property type="nucleotide sequence ID" value="NZ_CP051428.1"/>
</dbReference>
<name>A0A6H2GS82_9BACL</name>
<protein>
    <submittedName>
        <fullName evidence="1">Uncharacterized protein</fullName>
    </submittedName>
</protein>
<dbReference type="Proteomes" id="UP000502136">
    <property type="component" value="Chromosome"/>
</dbReference>
<accession>A0A6H2GS82</accession>
<dbReference type="AlphaFoldDB" id="A0A6H2GS82"/>